<organism evidence="1">
    <name type="scientific">marine sediment metagenome</name>
    <dbReference type="NCBI Taxonomy" id="412755"/>
    <lineage>
        <taxon>unclassified sequences</taxon>
        <taxon>metagenomes</taxon>
        <taxon>ecological metagenomes</taxon>
    </lineage>
</organism>
<protein>
    <recommendedName>
        <fullName evidence="2">Tetrapyrrole methylase domain-containing protein</fullName>
    </recommendedName>
</protein>
<evidence type="ECO:0008006" key="2">
    <source>
        <dbReference type="Google" id="ProtNLM"/>
    </source>
</evidence>
<dbReference type="EMBL" id="BARU01010395">
    <property type="protein sequence ID" value="GAH32632.1"/>
    <property type="molecule type" value="Genomic_DNA"/>
</dbReference>
<reference evidence="1" key="1">
    <citation type="journal article" date="2014" name="Front. Microbiol.">
        <title>High frequency of phylogenetically diverse reductive dehalogenase-homologous genes in deep subseafloor sedimentary metagenomes.</title>
        <authorList>
            <person name="Kawai M."/>
            <person name="Futagami T."/>
            <person name="Toyoda A."/>
            <person name="Takaki Y."/>
            <person name="Nishi S."/>
            <person name="Hori S."/>
            <person name="Arai W."/>
            <person name="Tsubouchi T."/>
            <person name="Morono Y."/>
            <person name="Uchiyama I."/>
            <person name="Ito T."/>
            <person name="Fujiyama A."/>
            <person name="Inagaki F."/>
            <person name="Takami H."/>
        </authorList>
    </citation>
    <scope>NUCLEOTIDE SEQUENCE</scope>
    <source>
        <strain evidence="1">Expedition CK06-06</strain>
    </source>
</reference>
<proteinExistence type="predicted"/>
<comment type="caution">
    <text evidence="1">The sequence shown here is derived from an EMBL/GenBank/DDBJ whole genome shotgun (WGS) entry which is preliminary data.</text>
</comment>
<gene>
    <name evidence="1" type="ORF">S03H2_19831</name>
</gene>
<feature type="non-terminal residue" evidence="1">
    <location>
        <position position="1"/>
    </location>
</feature>
<sequence length="45" mass="5150">QLTEEVEQQLHHMRLSGVTAKEAIAKVAGETGLSKKELYWAWLRL</sequence>
<dbReference type="AlphaFoldDB" id="X1EJ63"/>
<evidence type="ECO:0000313" key="1">
    <source>
        <dbReference type="EMBL" id="GAH32632.1"/>
    </source>
</evidence>
<name>X1EJ63_9ZZZZ</name>
<accession>X1EJ63</accession>